<feature type="compositionally biased region" description="Gly residues" evidence="1">
    <location>
        <begin position="151"/>
        <end position="163"/>
    </location>
</feature>
<dbReference type="InterPro" id="IPR002575">
    <property type="entry name" value="Aminoglycoside_PTrfase"/>
</dbReference>
<sequence length="318" mass="32894">MEGTVYRLADGLVGKVWSNGRTAAEARRFAAFHAELAAQRLPFATPEPVAVRERDGLVVTVERELPGVPLSEAGLGPAVGHAAVVEVVTALGATTAGPAARSLPALGEAVPLWAGHSSWPEALAALVERRAAAGRPALARALSWATARPGAGAGSVAGPGPGADPGADAASDRRAGQDAVPASVLARLRALPPVDGPARVLHGDICPPNILVDNDGRVVGLLDWGFLSTAGDNAFDAATAAGFFDMYGPEAREHDEALLATMTERLGYARETLLLYRAAYSLATATVYSSAGDDGHFAWCVDFLQRPEVRELLGLGTR</sequence>
<dbReference type="InterPro" id="IPR051678">
    <property type="entry name" value="AGP_Transferase"/>
</dbReference>
<dbReference type="InterPro" id="IPR011009">
    <property type="entry name" value="Kinase-like_dom_sf"/>
</dbReference>
<proteinExistence type="predicted"/>
<gene>
    <name evidence="3" type="ORF">FH607_016140</name>
</gene>
<accession>A0A5N6AA27</accession>
<dbReference type="Pfam" id="PF01636">
    <property type="entry name" value="APH"/>
    <property type="match status" value="1"/>
</dbReference>
<evidence type="ECO:0000313" key="4">
    <source>
        <dbReference type="Proteomes" id="UP000314251"/>
    </source>
</evidence>
<dbReference type="Gene3D" id="3.90.1200.10">
    <property type="match status" value="1"/>
</dbReference>
<dbReference type="SUPFAM" id="SSF56112">
    <property type="entry name" value="Protein kinase-like (PK-like)"/>
    <property type="match status" value="1"/>
</dbReference>
<feature type="region of interest" description="Disordered" evidence="1">
    <location>
        <begin position="150"/>
        <end position="175"/>
    </location>
</feature>
<dbReference type="GO" id="GO:0016740">
    <property type="term" value="F:transferase activity"/>
    <property type="evidence" value="ECO:0007669"/>
    <property type="project" value="UniProtKB-KW"/>
</dbReference>
<dbReference type="PANTHER" id="PTHR21310:SF15">
    <property type="entry name" value="AMINOGLYCOSIDE PHOSPHOTRANSFERASE DOMAIN-CONTAINING PROTEIN"/>
    <property type="match status" value="1"/>
</dbReference>
<dbReference type="PANTHER" id="PTHR21310">
    <property type="entry name" value="AMINOGLYCOSIDE PHOSPHOTRANSFERASE-RELATED-RELATED"/>
    <property type="match status" value="1"/>
</dbReference>
<dbReference type="OrthoDB" id="4020008at2"/>
<name>A0A5N6AA27_9ACTN</name>
<reference evidence="3" key="1">
    <citation type="submission" date="2019-10" db="EMBL/GenBank/DDBJ databases">
        <title>Nonomuraea sp. nov., isolated from Phyllanthus amarus.</title>
        <authorList>
            <person name="Klykleung N."/>
            <person name="Tanasupawat S."/>
        </authorList>
    </citation>
    <scope>NUCLEOTIDE SEQUENCE [LARGE SCALE GENOMIC DNA]</scope>
    <source>
        <strain evidence="3">3MP-10</strain>
    </source>
</reference>
<feature type="domain" description="Aminoglycoside phosphotransferase" evidence="2">
    <location>
        <begin position="5"/>
        <end position="252"/>
    </location>
</feature>
<evidence type="ECO:0000256" key="1">
    <source>
        <dbReference type="SAM" id="MobiDB-lite"/>
    </source>
</evidence>
<dbReference type="Proteomes" id="UP000314251">
    <property type="component" value="Unassembled WGS sequence"/>
</dbReference>
<protein>
    <submittedName>
        <fullName evidence="3">Phosphotransferase</fullName>
    </submittedName>
</protein>
<dbReference type="AlphaFoldDB" id="A0A5N6AA27"/>
<evidence type="ECO:0000259" key="2">
    <source>
        <dbReference type="Pfam" id="PF01636"/>
    </source>
</evidence>
<keyword evidence="4" id="KW-1185">Reference proteome</keyword>
<evidence type="ECO:0000313" key="3">
    <source>
        <dbReference type="EMBL" id="KAB8164358.1"/>
    </source>
</evidence>
<comment type="caution">
    <text evidence="3">The sequence shown here is derived from an EMBL/GenBank/DDBJ whole genome shotgun (WGS) entry which is preliminary data.</text>
</comment>
<organism evidence="3 4">
    <name type="scientific">Streptomyces mimosae</name>
    <dbReference type="NCBI Taxonomy" id="2586635"/>
    <lineage>
        <taxon>Bacteria</taxon>
        <taxon>Bacillati</taxon>
        <taxon>Actinomycetota</taxon>
        <taxon>Actinomycetes</taxon>
        <taxon>Kitasatosporales</taxon>
        <taxon>Streptomycetaceae</taxon>
        <taxon>Streptomyces</taxon>
    </lineage>
</organism>
<dbReference type="EMBL" id="VDLY02000010">
    <property type="protein sequence ID" value="KAB8164358.1"/>
    <property type="molecule type" value="Genomic_DNA"/>
</dbReference>